<accession>A0A9Q0N334</accession>
<dbReference type="CDD" id="cd22409">
    <property type="entry name" value="KH-I_Vigilin_rpt5"/>
    <property type="match status" value="1"/>
</dbReference>
<name>A0A9Q0N334_9DIPT</name>
<dbReference type="CDD" id="cd02394">
    <property type="entry name" value="KH-I_Vigilin_rpt6"/>
    <property type="match status" value="1"/>
</dbReference>
<feature type="domain" description="K Homology" evidence="8">
    <location>
        <begin position="59"/>
        <end position="132"/>
    </location>
</feature>
<dbReference type="OrthoDB" id="10027144at2759"/>
<protein>
    <submittedName>
        <fullName evidence="9">Vigilin</fullName>
    </submittedName>
</protein>
<feature type="coiled-coil region" evidence="6">
    <location>
        <begin position="469"/>
        <end position="496"/>
    </location>
</feature>
<reference evidence="9" key="1">
    <citation type="submission" date="2022-07" db="EMBL/GenBank/DDBJ databases">
        <authorList>
            <person name="Trinca V."/>
            <person name="Uliana J.V.C."/>
            <person name="Torres T.T."/>
            <person name="Ward R.J."/>
            <person name="Monesi N."/>
        </authorList>
    </citation>
    <scope>NUCLEOTIDE SEQUENCE</scope>
    <source>
        <strain evidence="9">HSMRA1968</strain>
        <tissue evidence="9">Whole embryos</tissue>
    </source>
</reference>
<dbReference type="FunFam" id="3.30.1370.10:FF:000018">
    <property type="entry name" value="vigilin isoform X1"/>
    <property type="match status" value="2"/>
</dbReference>
<dbReference type="Gene3D" id="3.30.1370.10">
    <property type="entry name" value="K Homology domain, type 1"/>
    <property type="match status" value="14"/>
</dbReference>
<dbReference type="GO" id="GO:0010468">
    <property type="term" value="P:regulation of gene expression"/>
    <property type="evidence" value="ECO:0007669"/>
    <property type="project" value="UniProtKB-ARBA"/>
</dbReference>
<keyword evidence="10" id="KW-1185">Reference proteome</keyword>
<dbReference type="PROSITE" id="PS50084">
    <property type="entry name" value="KH_TYPE_1"/>
    <property type="match status" value="14"/>
</dbReference>
<feature type="domain" description="K Homology" evidence="8">
    <location>
        <begin position="278"/>
        <end position="347"/>
    </location>
</feature>
<comment type="subcellular location">
    <subcellularLocation>
        <location evidence="1">Cytoplasm</location>
    </subcellularLocation>
</comment>
<feature type="domain" description="K Homology" evidence="8">
    <location>
        <begin position="417"/>
        <end position="484"/>
    </location>
</feature>
<sequence length="1245" mass="140043">MQAAVMEDSAGVQLNNNMSAIDAAGPAYSYDALFPALPESFPSFLSNSASNNIIRVESSVVTQVFCIPYEERKIDSEKFGEGESMRTCQSIMKETGAHIEISSGKDKSLTFLVTGRSSEVLDARRKILIHYQTQASKQIHIPKEHHRWVLGKKGERLREIEKNTATKINVPNISEESDIITISGSKEGIEKAEHEIRTTSDEQSKKAFERVHVPKIYHPFVLGPFGEQVTRLSDETGARINVPPASVMKDEITITGEKDGVTRAKNFIESVYHEMEKKCSTVSVEVPKAQHRYVIGARGSTLQEILQLTGVAVEMPASDSTNYDTITLRGPQEKLGSALSMVYEKANSVCSVQIDAPAWIHKYIIGRKGVNINKLSTEYPNIHVEFIENKIKIEGPPEQVEKAREQLDGIVKEYVKRLSFVDMTVNPIHYKHIIGKAGANINRMKDELGVMINIEEKDAQNRIRIEGPIDGVRKAAEELKEQIDKLENEKEKDVIIDHRFFSLLIGAKGDNIREFRDKYSKVQIMFPNSNEKSDIVKLRGPKDEVDKCHKQLQKMVKEIQETSFIQEVPIFKQFHKYIIGKEGANIKKIRDETQTKIDLPSEGDKNEVIVISGKKENVFEARDRILKIQSELADVVSEEITIPPKYYNSIIGAGGKLISAIMEECGGVSIKFPSPESKSDKVTIRGPKEDVEKAKVQLLELSNERQLSSFSAEVRAKHDHHKFLIGKNGASIKKIRDTTGARIIFPSNNDEDREVITIIGKEENVLAAKAQLELIIKDIDNITEGELAVDPKHHKHFVAKRGEVLHRITEDYGGVMISFPRPGVDSDRVTLKGSKECIELAKQRIMEIVADLDSQVTIDCIIAQRHHRSVMGARGVKVQAVTSQYDVQIKFPDRDATEEAPNMNGTNNGDGDAVRQCDIIRITGSKEKCEGARQALLDLIPVTVEINVPFDLHRSIIGQKGRDVRELMGRFDVHLELSPPEERLDIIKITGTPANIEGAKKAIEERVAELEVDRRDRELRSFELKIEVDPEWHPKIIGRRGAVINKIRSDHGVQISFPRREDEIDNVITIQGYEEATHAAKEDILKIVNELSEMVKEVIELDNRIHSRIIGQRGRNIRKIMDDYKVEIKFPRDSERDENPNAVTIIGSEEAVSDVKDHLLNLEEEFLQDVVDMPAPRDITNDFSAVLETAMNHKTKKEGFVVQGAPWEKKNKKAPNTASHEDFPDFGLGAAPRDTPISSAWGQRR</sequence>
<evidence type="ECO:0000256" key="7">
    <source>
        <dbReference type="SAM" id="MobiDB-lite"/>
    </source>
</evidence>
<dbReference type="CDD" id="cd22417">
    <property type="entry name" value="KH-I_Vigilin_rpt14"/>
    <property type="match status" value="1"/>
</dbReference>
<dbReference type="Pfam" id="PF00013">
    <property type="entry name" value="KH_1"/>
    <property type="match status" value="14"/>
</dbReference>
<dbReference type="CDD" id="cd22405">
    <property type="entry name" value="KH-I_Vigilin_rpt1"/>
    <property type="match status" value="1"/>
</dbReference>
<feature type="domain" description="K Homology" evidence="8">
    <location>
        <begin position="348"/>
        <end position="412"/>
    </location>
</feature>
<evidence type="ECO:0000256" key="1">
    <source>
        <dbReference type="ARBA" id="ARBA00004496"/>
    </source>
</evidence>
<feature type="domain" description="K Homology" evidence="8">
    <location>
        <begin position="1093"/>
        <end position="1164"/>
    </location>
</feature>
<dbReference type="SUPFAM" id="SSF54791">
    <property type="entry name" value="Eukaryotic type KH-domain (KH-domain type I)"/>
    <property type="match status" value="13"/>
</dbReference>
<feature type="domain" description="K Homology" evidence="8">
    <location>
        <begin position="942"/>
        <end position="1008"/>
    </location>
</feature>
<dbReference type="Proteomes" id="UP001151699">
    <property type="component" value="Chromosome B"/>
</dbReference>
<dbReference type="CDD" id="cd22406">
    <property type="entry name" value="KH-I_Vigilin_rpt2"/>
    <property type="match status" value="1"/>
</dbReference>
<dbReference type="CDD" id="cd22416">
    <property type="entry name" value="KH-I_Vigilin_rpt13"/>
    <property type="match status" value="1"/>
</dbReference>
<evidence type="ECO:0000256" key="4">
    <source>
        <dbReference type="ARBA" id="ARBA00022884"/>
    </source>
</evidence>
<feature type="domain" description="K Homology" evidence="8">
    <location>
        <begin position="854"/>
        <end position="941"/>
    </location>
</feature>
<keyword evidence="4 5" id="KW-0694">RNA-binding</keyword>
<dbReference type="SMART" id="SM00322">
    <property type="entry name" value="KH"/>
    <property type="match status" value="15"/>
</dbReference>
<feature type="domain" description="K Homology" evidence="8">
    <location>
        <begin position="634"/>
        <end position="703"/>
    </location>
</feature>
<feature type="domain" description="K Homology" evidence="8">
    <location>
        <begin position="781"/>
        <end position="850"/>
    </location>
</feature>
<dbReference type="FunFam" id="3.30.1370.10:FF:000039">
    <property type="entry name" value="vigilin isoform X1"/>
    <property type="match status" value="1"/>
</dbReference>
<dbReference type="GO" id="GO:0003729">
    <property type="term" value="F:mRNA binding"/>
    <property type="evidence" value="ECO:0007669"/>
    <property type="project" value="TreeGrafter"/>
</dbReference>
<dbReference type="InterPro" id="IPR057778">
    <property type="entry name" value="KH_Vigilin_N"/>
</dbReference>
<evidence type="ECO:0000256" key="3">
    <source>
        <dbReference type="ARBA" id="ARBA00022737"/>
    </source>
</evidence>
<evidence type="ECO:0000313" key="10">
    <source>
        <dbReference type="Proteomes" id="UP001151699"/>
    </source>
</evidence>
<feature type="region of interest" description="Disordered" evidence="7">
    <location>
        <begin position="1204"/>
        <end position="1245"/>
    </location>
</feature>
<dbReference type="CDD" id="cd22418">
    <property type="entry name" value="KH-I_Vigilin_rpt15"/>
    <property type="match status" value="1"/>
</dbReference>
<dbReference type="InterPro" id="IPR004087">
    <property type="entry name" value="KH_dom"/>
</dbReference>
<evidence type="ECO:0000313" key="9">
    <source>
        <dbReference type="EMBL" id="KAJ6642511.1"/>
    </source>
</evidence>
<feature type="compositionally biased region" description="Polar residues" evidence="7">
    <location>
        <begin position="1236"/>
        <end position="1245"/>
    </location>
</feature>
<keyword evidence="3" id="KW-0677">Repeat</keyword>
<organism evidence="9 10">
    <name type="scientific">Pseudolycoriella hygida</name>
    <dbReference type="NCBI Taxonomy" id="35572"/>
    <lineage>
        <taxon>Eukaryota</taxon>
        <taxon>Metazoa</taxon>
        <taxon>Ecdysozoa</taxon>
        <taxon>Arthropoda</taxon>
        <taxon>Hexapoda</taxon>
        <taxon>Insecta</taxon>
        <taxon>Pterygota</taxon>
        <taxon>Neoptera</taxon>
        <taxon>Endopterygota</taxon>
        <taxon>Diptera</taxon>
        <taxon>Nematocera</taxon>
        <taxon>Sciaroidea</taxon>
        <taxon>Sciaridae</taxon>
        <taxon>Pseudolycoriella</taxon>
    </lineage>
</organism>
<evidence type="ECO:0000256" key="6">
    <source>
        <dbReference type="SAM" id="Coils"/>
    </source>
</evidence>
<evidence type="ECO:0000256" key="5">
    <source>
        <dbReference type="PROSITE-ProRule" id="PRU00117"/>
    </source>
</evidence>
<keyword evidence="6" id="KW-0175">Coiled coil</keyword>
<feature type="domain" description="K Homology" evidence="8">
    <location>
        <begin position="708"/>
        <end position="777"/>
    </location>
</feature>
<feature type="domain" description="K Homology" evidence="8">
    <location>
        <begin position="205"/>
        <end position="273"/>
    </location>
</feature>
<feature type="domain" description="K Homology" evidence="8">
    <location>
        <begin position="1020"/>
        <end position="1089"/>
    </location>
</feature>
<evidence type="ECO:0000256" key="2">
    <source>
        <dbReference type="ARBA" id="ARBA00022490"/>
    </source>
</evidence>
<dbReference type="CDD" id="cd22415">
    <property type="entry name" value="KH-I_Vigilin_rpt12"/>
    <property type="match status" value="1"/>
</dbReference>
<dbReference type="CDD" id="cd22410">
    <property type="entry name" value="KH-I_Vigilin_rpt7"/>
    <property type="match status" value="1"/>
</dbReference>
<dbReference type="PANTHER" id="PTHR10627">
    <property type="entry name" value="SCP160"/>
    <property type="match status" value="1"/>
</dbReference>
<feature type="domain" description="K Homology" evidence="8">
    <location>
        <begin position="488"/>
        <end position="557"/>
    </location>
</feature>
<dbReference type="InterPro" id="IPR004088">
    <property type="entry name" value="KH_dom_type_1"/>
</dbReference>
<comment type="caution">
    <text evidence="9">The sequence shown here is derived from an EMBL/GenBank/DDBJ whole genome shotgun (WGS) entry which is preliminary data.</text>
</comment>
<dbReference type="PANTHER" id="PTHR10627:SF31">
    <property type="entry name" value="DODECA-SATELLITE-BINDING PROTEIN 1, ISOFORM A"/>
    <property type="match status" value="1"/>
</dbReference>
<dbReference type="CDD" id="cd22408">
    <property type="entry name" value="KH-I_Vigilin_rpt4"/>
    <property type="match status" value="1"/>
</dbReference>
<proteinExistence type="predicted"/>
<gene>
    <name evidence="9" type="primary">HDLBP</name>
    <name evidence="9" type="ORF">Bhyg_07462</name>
</gene>
<dbReference type="CDD" id="cd22414">
    <property type="entry name" value="KH-I_Vigilin_rpt11"/>
    <property type="match status" value="1"/>
</dbReference>
<dbReference type="CDD" id="cd22407">
    <property type="entry name" value="KH-I_Vigilin_rpt3"/>
    <property type="match status" value="1"/>
</dbReference>
<dbReference type="EMBL" id="WJQU01000002">
    <property type="protein sequence ID" value="KAJ6642511.1"/>
    <property type="molecule type" value="Genomic_DNA"/>
</dbReference>
<dbReference type="CDD" id="cd22412">
    <property type="entry name" value="KH-I_Vigilin_rpt9"/>
    <property type="match status" value="1"/>
</dbReference>
<keyword evidence="2" id="KW-0963">Cytoplasm</keyword>
<feature type="domain" description="K Homology" evidence="8">
    <location>
        <begin position="133"/>
        <end position="201"/>
    </location>
</feature>
<dbReference type="CDD" id="cd22411">
    <property type="entry name" value="KH-I_Vigilin_rpt8"/>
    <property type="match status" value="1"/>
</dbReference>
<dbReference type="AlphaFoldDB" id="A0A9Q0N334"/>
<dbReference type="Pfam" id="PF24668">
    <property type="entry name" value="KH_Vigilin"/>
    <property type="match status" value="1"/>
</dbReference>
<dbReference type="InterPro" id="IPR036612">
    <property type="entry name" value="KH_dom_type_1_sf"/>
</dbReference>
<dbReference type="CDD" id="cd22413">
    <property type="entry name" value="KH-I_Vigilin_rpt10"/>
    <property type="match status" value="1"/>
</dbReference>
<feature type="domain" description="K Homology" evidence="8">
    <location>
        <begin position="562"/>
        <end position="630"/>
    </location>
</feature>
<evidence type="ECO:0000259" key="8">
    <source>
        <dbReference type="SMART" id="SM00322"/>
    </source>
</evidence>